<feature type="signal peptide" evidence="7">
    <location>
        <begin position="1"/>
        <end position="21"/>
    </location>
</feature>
<dbReference type="OrthoDB" id="406838at2759"/>
<evidence type="ECO:0000313" key="11">
    <source>
        <dbReference type="Proteomes" id="UP001163046"/>
    </source>
</evidence>
<keyword evidence="11" id="KW-1185">Reference proteome</keyword>
<dbReference type="AlphaFoldDB" id="A0A9W9YMF1"/>
<dbReference type="PROSITE" id="PS50022">
    <property type="entry name" value="FA58C_3"/>
    <property type="match status" value="1"/>
</dbReference>
<keyword evidence="5" id="KW-1015">Disulfide bond</keyword>
<dbReference type="Gene3D" id="2.60.120.260">
    <property type="entry name" value="Galactose-binding domain-like"/>
    <property type="match status" value="2"/>
</dbReference>
<feature type="domain" description="F5/8 type C" evidence="8">
    <location>
        <begin position="221"/>
        <end position="291"/>
    </location>
</feature>
<evidence type="ECO:0000256" key="7">
    <source>
        <dbReference type="SAM" id="SignalP"/>
    </source>
</evidence>
<keyword evidence="7" id="KW-0732">Signal</keyword>
<dbReference type="GO" id="GO:0005576">
    <property type="term" value="C:extracellular region"/>
    <property type="evidence" value="ECO:0007669"/>
    <property type="project" value="UniProtKB-SubCell"/>
</dbReference>
<dbReference type="InterPro" id="IPR051666">
    <property type="entry name" value="SP_Capacitation_Regulator"/>
</dbReference>
<dbReference type="SMART" id="SM00059">
    <property type="entry name" value="FN2"/>
    <property type="match status" value="1"/>
</dbReference>
<evidence type="ECO:0000259" key="9">
    <source>
        <dbReference type="PROSITE" id="PS51092"/>
    </source>
</evidence>
<comment type="similarity">
    <text evidence="2">Belongs to the seminal plasma protein family.</text>
</comment>
<comment type="subcellular location">
    <subcellularLocation>
        <location evidence="1">Secreted</location>
    </subcellularLocation>
</comment>
<dbReference type="InterPro" id="IPR036943">
    <property type="entry name" value="FN_type2_sf"/>
</dbReference>
<sequence>MPNIAIILFVFTAWSYRLTEAGDGAMCKMKTKDNKCCVFPFVYRGTTYNTCITIRSRTPWCALSPSYDQDKKYGYCRGMEGKITGDDQAWIYANGKYLGNDNGRWNVPMSFYFPADLQVVAIYVKNSGGLTGLIGSFANGIVTDSKWKCTTQPIRNWHTIGFDDSNWPAATIHSDNSGNMRANGAASNAKWIGPSNRHAGGFYCRRHMTYFGEKPTVGGSCDKPLGLQSGWVENSQMRASSSWDAKHAAWRGRLHMPKQHSFTGAWCSRAKDVNQWLEVRERREAFFLDSR</sequence>
<name>A0A9W9YMF1_9CNID</name>
<dbReference type="InterPro" id="IPR008979">
    <property type="entry name" value="Galactose-bd-like_sf"/>
</dbReference>
<dbReference type="GO" id="GO:0008201">
    <property type="term" value="F:heparin binding"/>
    <property type="evidence" value="ECO:0007669"/>
    <property type="project" value="TreeGrafter"/>
</dbReference>
<dbReference type="PANTHER" id="PTHR22918:SF1">
    <property type="entry name" value="FIBRONECTIN TYPE-II DOMAIN-CONTAINING PROTEIN"/>
    <property type="match status" value="1"/>
</dbReference>
<organism evidence="10 11">
    <name type="scientific">Desmophyllum pertusum</name>
    <dbReference type="NCBI Taxonomy" id="174260"/>
    <lineage>
        <taxon>Eukaryota</taxon>
        <taxon>Metazoa</taxon>
        <taxon>Cnidaria</taxon>
        <taxon>Anthozoa</taxon>
        <taxon>Hexacorallia</taxon>
        <taxon>Scleractinia</taxon>
        <taxon>Caryophylliina</taxon>
        <taxon>Caryophylliidae</taxon>
        <taxon>Desmophyllum</taxon>
    </lineage>
</organism>
<protein>
    <submittedName>
        <fullName evidence="10">Oligosaccharide binding</fullName>
    </submittedName>
</protein>
<dbReference type="PROSITE" id="PS00023">
    <property type="entry name" value="FN2_1"/>
    <property type="match status" value="1"/>
</dbReference>
<dbReference type="Proteomes" id="UP001163046">
    <property type="component" value="Unassembled WGS sequence"/>
</dbReference>
<proteinExistence type="inferred from homology"/>
<feature type="chain" id="PRO_5040840005" evidence="7">
    <location>
        <begin position="22"/>
        <end position="291"/>
    </location>
</feature>
<evidence type="ECO:0000256" key="5">
    <source>
        <dbReference type="ARBA" id="ARBA00023157"/>
    </source>
</evidence>
<evidence type="ECO:0000256" key="3">
    <source>
        <dbReference type="ARBA" id="ARBA00022525"/>
    </source>
</evidence>
<dbReference type="PANTHER" id="PTHR22918">
    <property type="entry name" value="SEMINAL PLASMA PROTEIN"/>
    <property type="match status" value="1"/>
</dbReference>
<gene>
    <name evidence="10" type="primary">DCBLD1_1</name>
    <name evidence="10" type="ORF">OS493_023281</name>
</gene>
<keyword evidence="3" id="KW-0964">Secreted</keyword>
<keyword evidence="4" id="KW-0677">Repeat</keyword>
<dbReference type="GO" id="GO:0009986">
    <property type="term" value="C:cell surface"/>
    <property type="evidence" value="ECO:0007669"/>
    <property type="project" value="TreeGrafter"/>
</dbReference>
<evidence type="ECO:0000256" key="4">
    <source>
        <dbReference type="ARBA" id="ARBA00022737"/>
    </source>
</evidence>
<evidence type="ECO:0000313" key="10">
    <source>
        <dbReference type="EMBL" id="KAJ7357801.1"/>
    </source>
</evidence>
<evidence type="ECO:0000256" key="1">
    <source>
        <dbReference type="ARBA" id="ARBA00004613"/>
    </source>
</evidence>
<dbReference type="Pfam" id="PF00040">
    <property type="entry name" value="fn2"/>
    <property type="match status" value="1"/>
</dbReference>
<evidence type="ECO:0000256" key="6">
    <source>
        <dbReference type="PROSITE-ProRule" id="PRU00479"/>
    </source>
</evidence>
<comment type="caution">
    <text evidence="10">The sequence shown here is derived from an EMBL/GenBank/DDBJ whole genome shotgun (WGS) entry which is preliminary data.</text>
</comment>
<dbReference type="SUPFAM" id="SSF49785">
    <property type="entry name" value="Galactose-binding domain-like"/>
    <property type="match status" value="1"/>
</dbReference>
<dbReference type="PROSITE" id="PS51092">
    <property type="entry name" value="FN2_2"/>
    <property type="match status" value="1"/>
</dbReference>
<dbReference type="InterPro" id="IPR013806">
    <property type="entry name" value="Kringle-like"/>
</dbReference>
<evidence type="ECO:0000256" key="2">
    <source>
        <dbReference type="ARBA" id="ARBA00010011"/>
    </source>
</evidence>
<dbReference type="InterPro" id="IPR000421">
    <property type="entry name" value="FA58C"/>
</dbReference>
<dbReference type="CDD" id="cd00062">
    <property type="entry name" value="FN2"/>
    <property type="match status" value="1"/>
</dbReference>
<dbReference type="PRINTS" id="PR00013">
    <property type="entry name" value="FNTYPEII"/>
</dbReference>
<dbReference type="InterPro" id="IPR000562">
    <property type="entry name" value="FN_type2_dom"/>
</dbReference>
<dbReference type="Gene3D" id="2.10.10.10">
    <property type="entry name" value="Fibronectin, type II, collagen-binding"/>
    <property type="match status" value="1"/>
</dbReference>
<dbReference type="EMBL" id="MU827318">
    <property type="protein sequence ID" value="KAJ7357801.1"/>
    <property type="molecule type" value="Genomic_DNA"/>
</dbReference>
<accession>A0A9W9YMF1</accession>
<dbReference type="SUPFAM" id="SSF57440">
    <property type="entry name" value="Kringle-like"/>
    <property type="match status" value="1"/>
</dbReference>
<feature type="domain" description="Fibronectin type-II" evidence="9">
    <location>
        <begin position="32"/>
        <end position="78"/>
    </location>
</feature>
<reference evidence="10" key="1">
    <citation type="submission" date="2023-01" db="EMBL/GenBank/DDBJ databases">
        <title>Genome assembly of the deep-sea coral Lophelia pertusa.</title>
        <authorList>
            <person name="Herrera S."/>
            <person name="Cordes E."/>
        </authorList>
    </citation>
    <scope>NUCLEOTIDE SEQUENCE</scope>
    <source>
        <strain evidence="10">USNM1676648</strain>
        <tissue evidence="10">Polyp</tissue>
    </source>
</reference>
<comment type="caution">
    <text evidence="6">Lacks conserved residue(s) required for the propagation of feature annotation.</text>
</comment>
<evidence type="ECO:0000259" key="8">
    <source>
        <dbReference type="PROSITE" id="PS50022"/>
    </source>
</evidence>